<dbReference type="SUPFAM" id="SSF54862">
    <property type="entry name" value="4Fe-4S ferredoxins"/>
    <property type="match status" value="1"/>
</dbReference>
<dbReference type="PIRSF" id="PIRSF036643">
    <property type="entry name" value="FDH_alpha"/>
    <property type="match status" value="1"/>
</dbReference>
<dbReference type="Gene3D" id="3.40.50.740">
    <property type="match status" value="1"/>
</dbReference>
<evidence type="ECO:0000256" key="10">
    <source>
        <dbReference type="ARBA" id="ARBA00023002"/>
    </source>
</evidence>
<evidence type="ECO:0000256" key="12">
    <source>
        <dbReference type="ARBA" id="ARBA00023014"/>
    </source>
</evidence>
<evidence type="ECO:0000256" key="7">
    <source>
        <dbReference type="ARBA" id="ARBA00022723"/>
    </source>
</evidence>
<dbReference type="GO" id="GO:0016020">
    <property type="term" value="C:membrane"/>
    <property type="evidence" value="ECO:0007669"/>
    <property type="project" value="UniProtKB-SubCell"/>
</dbReference>
<keyword evidence="13" id="KW-0520">NAD</keyword>
<comment type="similarity">
    <text evidence="3">Belongs to the complex I 75 kDa subunit family.</text>
</comment>
<gene>
    <name evidence="20" type="primary">fdhF</name>
    <name evidence="20" type="ORF">J0B03_08020</name>
</gene>
<dbReference type="GO" id="GO:0051539">
    <property type="term" value="F:4 iron, 4 sulfur cluster binding"/>
    <property type="evidence" value="ECO:0007669"/>
    <property type="project" value="UniProtKB-KW"/>
</dbReference>
<dbReference type="SUPFAM" id="SSF53706">
    <property type="entry name" value="Formate dehydrogenase/DMSO reductase, domains 1-3"/>
    <property type="match status" value="1"/>
</dbReference>
<evidence type="ECO:0000313" key="20">
    <source>
        <dbReference type="EMBL" id="QSX09694.1"/>
    </source>
</evidence>
<feature type="domain" description="4Fe-4S His(Cys)3-ligated-type" evidence="19">
    <location>
        <begin position="80"/>
        <end position="119"/>
    </location>
</feature>
<dbReference type="InterPro" id="IPR006656">
    <property type="entry name" value="Mopterin_OxRdtase"/>
</dbReference>
<keyword evidence="8" id="KW-0677">Repeat</keyword>
<keyword evidence="9" id="KW-1278">Translocase</keyword>
<evidence type="ECO:0000256" key="15">
    <source>
        <dbReference type="ARBA" id="ARBA00034078"/>
    </source>
</evidence>
<dbReference type="InterPro" id="IPR006657">
    <property type="entry name" value="MoPterin_dinucl-bd_dom"/>
</dbReference>
<dbReference type="InterPro" id="IPR017896">
    <property type="entry name" value="4Fe4S_Fe-S-bd"/>
</dbReference>
<evidence type="ECO:0000256" key="13">
    <source>
        <dbReference type="ARBA" id="ARBA00023027"/>
    </source>
</evidence>
<dbReference type="EMBL" id="CP071444">
    <property type="protein sequence ID" value="QSX09694.1"/>
    <property type="molecule type" value="Genomic_DNA"/>
</dbReference>
<evidence type="ECO:0000256" key="6">
    <source>
        <dbReference type="ARBA" id="ARBA00022714"/>
    </source>
</evidence>
<evidence type="ECO:0000256" key="1">
    <source>
        <dbReference type="ARBA" id="ARBA00001966"/>
    </source>
</evidence>
<dbReference type="Gene3D" id="2.40.40.20">
    <property type="match status" value="1"/>
</dbReference>
<dbReference type="InterPro" id="IPR001041">
    <property type="entry name" value="2Fe-2S_ferredoxin-type"/>
</dbReference>
<dbReference type="CDD" id="cd02790">
    <property type="entry name" value="MopB_CT_Formate-Dh_H"/>
    <property type="match status" value="1"/>
</dbReference>
<dbReference type="PROSITE" id="PS00551">
    <property type="entry name" value="MOLYBDOPTERIN_PROK_1"/>
    <property type="match status" value="1"/>
</dbReference>
<feature type="domain" description="4Fe-4S Mo/W bis-MGD-type" evidence="18">
    <location>
        <begin position="220"/>
        <end position="275"/>
    </location>
</feature>
<evidence type="ECO:0000256" key="14">
    <source>
        <dbReference type="ARBA" id="ARBA00023136"/>
    </source>
</evidence>
<organism evidence="20 21">
    <name type="scientific">Alkalibacter rhizosphaerae</name>
    <dbReference type="NCBI Taxonomy" id="2815577"/>
    <lineage>
        <taxon>Bacteria</taxon>
        <taxon>Bacillati</taxon>
        <taxon>Bacillota</taxon>
        <taxon>Clostridia</taxon>
        <taxon>Eubacteriales</taxon>
        <taxon>Eubacteriaceae</taxon>
        <taxon>Alkalibacter</taxon>
    </lineage>
</organism>
<dbReference type="GO" id="GO:0015942">
    <property type="term" value="P:formate metabolic process"/>
    <property type="evidence" value="ECO:0007669"/>
    <property type="project" value="InterPro"/>
</dbReference>
<protein>
    <submittedName>
        <fullName evidence="20">Formate dehydrogenase subunit alpha</fullName>
    </submittedName>
</protein>
<dbReference type="CDD" id="cd00207">
    <property type="entry name" value="fer2"/>
    <property type="match status" value="1"/>
</dbReference>
<keyword evidence="7" id="KW-0479">Metal-binding</keyword>
<dbReference type="AlphaFoldDB" id="A0A975AIH6"/>
<evidence type="ECO:0000256" key="4">
    <source>
        <dbReference type="ARBA" id="ARBA00007023"/>
    </source>
</evidence>
<dbReference type="InterPro" id="IPR050123">
    <property type="entry name" value="Prok_molybdopt-oxidoreductase"/>
</dbReference>
<dbReference type="SUPFAM" id="SSF50692">
    <property type="entry name" value="ADC-like"/>
    <property type="match status" value="1"/>
</dbReference>
<evidence type="ECO:0000259" key="16">
    <source>
        <dbReference type="PROSITE" id="PS51085"/>
    </source>
</evidence>
<evidence type="ECO:0000259" key="19">
    <source>
        <dbReference type="PROSITE" id="PS51839"/>
    </source>
</evidence>
<evidence type="ECO:0000259" key="18">
    <source>
        <dbReference type="PROSITE" id="PS51669"/>
    </source>
</evidence>
<dbReference type="InterPro" id="IPR017900">
    <property type="entry name" value="4Fe4S_Fe_S_CS"/>
</dbReference>
<name>A0A975AIH6_9FIRM</name>
<dbReference type="Gene3D" id="2.20.25.90">
    <property type="entry name" value="ADC-like domains"/>
    <property type="match status" value="1"/>
</dbReference>
<dbReference type="PROSITE" id="PS51839">
    <property type="entry name" value="4FE4S_HC3"/>
    <property type="match status" value="1"/>
</dbReference>
<keyword evidence="10" id="KW-0560">Oxidoreductase</keyword>
<dbReference type="GO" id="GO:0051537">
    <property type="term" value="F:2 iron, 2 sulfur cluster binding"/>
    <property type="evidence" value="ECO:0007669"/>
    <property type="project" value="UniProtKB-KW"/>
</dbReference>
<dbReference type="InterPro" id="IPR009010">
    <property type="entry name" value="Asp_de-COase-like_dom_sf"/>
</dbReference>
<dbReference type="KEGG" id="alka:J0B03_08020"/>
<dbReference type="FunFam" id="3.30.70.20:FF:000035">
    <property type="entry name" value="Iron hydrogenase 1"/>
    <property type="match status" value="1"/>
</dbReference>
<dbReference type="SUPFAM" id="SSF54292">
    <property type="entry name" value="2Fe-2S ferredoxin-like"/>
    <property type="match status" value="1"/>
</dbReference>
<dbReference type="PANTHER" id="PTHR43105:SF14">
    <property type="entry name" value="FORMATE DEHYDROGENASE H"/>
    <property type="match status" value="1"/>
</dbReference>
<evidence type="ECO:0000313" key="21">
    <source>
        <dbReference type="Proteomes" id="UP000663499"/>
    </source>
</evidence>
<dbReference type="Pfam" id="PF00384">
    <property type="entry name" value="Molybdopterin"/>
    <property type="match status" value="1"/>
</dbReference>
<dbReference type="GO" id="GO:0046872">
    <property type="term" value="F:metal ion binding"/>
    <property type="evidence" value="ECO:0007669"/>
    <property type="project" value="UniProtKB-KW"/>
</dbReference>
<reference evidence="20" key="1">
    <citation type="submission" date="2021-03" db="EMBL/GenBank/DDBJ databases">
        <title>Alkalibacter marinus sp. nov., isolated from tidal flat sediment.</title>
        <authorList>
            <person name="Namirimu T."/>
            <person name="Yang J.-A."/>
            <person name="Yang S.-H."/>
            <person name="Kim Y.-J."/>
            <person name="Kwon K.K."/>
        </authorList>
    </citation>
    <scope>NUCLEOTIDE SEQUENCE</scope>
    <source>
        <strain evidence="20">ES005</strain>
    </source>
</reference>
<dbReference type="Pfam" id="PF13510">
    <property type="entry name" value="Fer2_4"/>
    <property type="match status" value="1"/>
</dbReference>
<dbReference type="FunFam" id="3.40.228.10:FF:000002">
    <property type="entry name" value="Formate dehydrogenase subunit alpha"/>
    <property type="match status" value="1"/>
</dbReference>
<evidence type="ECO:0000256" key="9">
    <source>
        <dbReference type="ARBA" id="ARBA00022967"/>
    </source>
</evidence>
<dbReference type="Gene3D" id="3.30.70.20">
    <property type="match status" value="1"/>
</dbReference>
<keyword evidence="6" id="KW-0001">2Fe-2S</keyword>
<keyword evidence="21" id="KW-1185">Reference proteome</keyword>
<dbReference type="GO" id="GO:0003954">
    <property type="term" value="F:NADH dehydrogenase activity"/>
    <property type="evidence" value="ECO:0007669"/>
    <property type="project" value="TreeGrafter"/>
</dbReference>
<dbReference type="Pfam" id="PF12838">
    <property type="entry name" value="Fer4_7"/>
    <property type="match status" value="1"/>
</dbReference>
<dbReference type="Pfam" id="PF01568">
    <property type="entry name" value="Molydop_binding"/>
    <property type="match status" value="1"/>
</dbReference>
<comment type="cofactor">
    <cofactor evidence="1">
        <name>[4Fe-4S] cluster</name>
        <dbReference type="ChEBI" id="CHEBI:49883"/>
    </cofactor>
</comment>
<dbReference type="PROSITE" id="PS00198">
    <property type="entry name" value="4FE4S_FER_1"/>
    <property type="match status" value="1"/>
</dbReference>
<comment type="subcellular location">
    <subcellularLocation>
        <location evidence="2">Membrane</location>
    </subcellularLocation>
</comment>
<dbReference type="PROSITE" id="PS51379">
    <property type="entry name" value="4FE4S_FER_2"/>
    <property type="match status" value="2"/>
</dbReference>
<dbReference type="InterPro" id="IPR006963">
    <property type="entry name" value="Mopterin_OxRdtase_4Fe-4S_dom"/>
</dbReference>
<dbReference type="Gene3D" id="3.10.20.740">
    <property type="match status" value="1"/>
</dbReference>
<dbReference type="RefSeq" id="WP_207301023.1">
    <property type="nucleotide sequence ID" value="NZ_CP071444.1"/>
</dbReference>
<evidence type="ECO:0000256" key="2">
    <source>
        <dbReference type="ARBA" id="ARBA00004370"/>
    </source>
</evidence>
<evidence type="ECO:0000256" key="11">
    <source>
        <dbReference type="ARBA" id="ARBA00023004"/>
    </source>
</evidence>
<dbReference type="InterPro" id="IPR041924">
    <property type="entry name" value="Formate_Dh-H_N"/>
</dbReference>
<dbReference type="SMART" id="SM00929">
    <property type="entry name" value="NADH-G_4Fe-4S_3"/>
    <property type="match status" value="1"/>
</dbReference>
<dbReference type="CDD" id="cd02753">
    <property type="entry name" value="MopB_Formate-Dh-H"/>
    <property type="match status" value="1"/>
</dbReference>
<evidence type="ECO:0000256" key="8">
    <source>
        <dbReference type="ARBA" id="ARBA00022737"/>
    </source>
</evidence>
<keyword evidence="14" id="KW-0472">Membrane</keyword>
<accession>A0A975AIH6</accession>
<feature type="domain" description="2Fe-2S ferredoxin-type" evidence="16">
    <location>
        <begin position="1"/>
        <end position="80"/>
    </location>
</feature>
<dbReference type="PROSITE" id="PS51085">
    <property type="entry name" value="2FE2S_FER_2"/>
    <property type="match status" value="1"/>
</dbReference>
<dbReference type="InterPro" id="IPR041925">
    <property type="entry name" value="CT_Formate-Dh_H"/>
</dbReference>
<dbReference type="FunFam" id="3.10.20.740:FF:000004">
    <property type="entry name" value="NADH-quinone oxidoreductase"/>
    <property type="match status" value="1"/>
</dbReference>
<dbReference type="PANTHER" id="PTHR43105">
    <property type="entry name" value="RESPIRATORY NITRATE REDUCTASE"/>
    <property type="match status" value="1"/>
</dbReference>
<dbReference type="Pfam" id="PF04879">
    <property type="entry name" value="Molybdop_Fe4S4"/>
    <property type="match status" value="1"/>
</dbReference>
<keyword evidence="11" id="KW-0408">Iron</keyword>
<proteinExistence type="inferred from homology"/>
<sequence>MIKLTIDNQQVEVEKGATVLDAARKAGIEIPTLCHDPRLETSLGGACRMCLVEVQGARTLSPSCTMPATDGMVVSTKSERVVQGRKVVLDLLWSRHPHDCLTCSAAGNCKLQDYSFEYGVKGSRFENPEEEEFPLDYSNKFYYFDRNKCILCGKCTRVCNELQQTHAIGMSERGFETHVTPPFDDPLAQSKCVSCGNCVSVCPTGALVAKKTDRFRYWDVRKVRTTCSFCGVGCQMELLIKGDKIVEVQPYDGAANNNMLCVKGKFGYKFVNHPDRLKTPLIKRDGKFEQATWDEAYDLIVSKLKEAIDDHGPDSVAGFSSARCTNEENYLFQKFLRAVVGTNNVDHCARLCHASTVAGLATTLGSGAMTNSNREALKSDVILVSGSNTTEAHPVIGAHIQQAKEKGAKLIVAEPREIELAKEADIFLQIKPGTNVAFFNGMMHVIIKEGLQDKEYIAARTENYEELEKIMESYPPEKVAEICGIDAEDLIAAAKMYAEGERAAIYYSMGVTQHSTGTQGVMSVSNLALLCGNIGKEGAGVNPLRGQNNVQGACDMGALPGDYPGYQKVINPEAQAKFEKAWGRSLNNKAGLTITEVVNGVEDGSIQFLYVMGENPAVSDPDTTHVEAALKKANFIVAQDIFMSETAEFADVVLPAGSFAEKDGTFTNTERRIQRVRQALKPIGESKPDWVILTELMNKMGYEASYSHPSEIMDEMASVTPQYGGISYDRIDEEGLQWPCPTKEHPGTPVLHTETMSRGLGLFKPADYIESAETPDKDYPYIMTTGRILYHYHTRTMTKRVKGIDVMFPESYIEINPITASRLDLADGDKVKVASRRGDIVTTAKVTDKVVEDVVFMPFHFYENGANRLTGTALDPTAKIPELKVSAVRLEKA</sequence>
<evidence type="ECO:0000259" key="17">
    <source>
        <dbReference type="PROSITE" id="PS51379"/>
    </source>
</evidence>
<dbReference type="InterPro" id="IPR006478">
    <property type="entry name" value="Formate_DH_asu"/>
</dbReference>
<dbReference type="Gene3D" id="3.40.228.10">
    <property type="entry name" value="Dimethylsulfoxide Reductase, domain 2"/>
    <property type="match status" value="1"/>
</dbReference>
<feature type="domain" description="4Fe-4S ferredoxin-type" evidence="17">
    <location>
        <begin position="180"/>
        <end position="212"/>
    </location>
</feature>
<keyword evidence="5" id="KW-0004">4Fe-4S</keyword>
<evidence type="ECO:0000256" key="3">
    <source>
        <dbReference type="ARBA" id="ARBA00005404"/>
    </source>
</evidence>
<dbReference type="InterPro" id="IPR019574">
    <property type="entry name" value="NADH_UbQ_OxRdtase_Gsu_4Fe4S-bd"/>
</dbReference>
<dbReference type="SMART" id="SM00926">
    <property type="entry name" value="Molybdop_Fe4S4"/>
    <property type="match status" value="1"/>
</dbReference>
<feature type="domain" description="4Fe-4S ferredoxin-type" evidence="17">
    <location>
        <begin position="140"/>
        <end position="173"/>
    </location>
</feature>
<dbReference type="Pfam" id="PF10588">
    <property type="entry name" value="NADH-G_4Fe-4S_3"/>
    <property type="match status" value="1"/>
</dbReference>
<dbReference type="NCBIfam" id="TIGR01591">
    <property type="entry name" value="Fdh-alpha"/>
    <property type="match status" value="1"/>
</dbReference>
<comment type="similarity">
    <text evidence="4">In the C-terminal section; belongs to the prokaryotic molybdopterin-containing oxidoreductase family.</text>
</comment>
<evidence type="ECO:0000256" key="5">
    <source>
        <dbReference type="ARBA" id="ARBA00022485"/>
    </source>
</evidence>
<dbReference type="Proteomes" id="UP000663499">
    <property type="component" value="Chromosome"/>
</dbReference>
<dbReference type="InterPro" id="IPR027467">
    <property type="entry name" value="MopterinOxRdtase_cofactor_BS"/>
</dbReference>
<dbReference type="GO" id="GO:0022904">
    <property type="term" value="P:respiratory electron transport chain"/>
    <property type="evidence" value="ECO:0007669"/>
    <property type="project" value="TreeGrafter"/>
</dbReference>
<dbReference type="InterPro" id="IPR036010">
    <property type="entry name" value="2Fe-2S_ferredoxin-like_sf"/>
</dbReference>
<dbReference type="GO" id="GO:0043546">
    <property type="term" value="F:molybdopterin cofactor binding"/>
    <property type="evidence" value="ECO:0007669"/>
    <property type="project" value="InterPro"/>
</dbReference>
<keyword evidence="12" id="KW-0411">Iron-sulfur</keyword>
<dbReference type="GO" id="GO:0008863">
    <property type="term" value="F:formate dehydrogenase (NAD+) activity"/>
    <property type="evidence" value="ECO:0007669"/>
    <property type="project" value="InterPro"/>
</dbReference>
<comment type="cofactor">
    <cofactor evidence="15">
        <name>[2Fe-2S] cluster</name>
        <dbReference type="ChEBI" id="CHEBI:190135"/>
    </cofactor>
</comment>
<dbReference type="PROSITE" id="PS51669">
    <property type="entry name" value="4FE4S_MOW_BIS_MGD"/>
    <property type="match status" value="1"/>
</dbReference>